<keyword evidence="3 13" id="KW-1003">Cell membrane</keyword>
<evidence type="ECO:0000256" key="7">
    <source>
        <dbReference type="ARBA" id="ARBA00022989"/>
    </source>
</evidence>
<keyword evidence="4 13" id="KW-0138">CF(0)</keyword>
<evidence type="ECO:0000256" key="1">
    <source>
        <dbReference type="ARBA" id="ARBA00005513"/>
    </source>
</evidence>
<dbReference type="Gene3D" id="1.20.5.620">
    <property type="entry name" value="F1F0 ATP synthase subunit B, membrane domain"/>
    <property type="match status" value="1"/>
</dbReference>
<keyword evidence="8 13" id="KW-0406">Ion transport</keyword>
<keyword evidence="9 13" id="KW-0472">Membrane</keyword>
<accession>A0A7X3FKW6</accession>
<sequence length="161" mass="18303">MAWNWESFVFALVAFGILYWLLSKYAFGPLMATMEERRKLIAEQMNSADANRAQAEQMLAEQKQVIQDARKEAYQMIEQAKQTSSKQAEEIVDKAKSEADRVKEEAIREIDSEKNKAVAALRGQVSAMSVMIASKIIEKQVDEKSQEELVNHYLNEVGGQK</sequence>
<evidence type="ECO:0000313" key="16">
    <source>
        <dbReference type="EMBL" id="MVP01497.1"/>
    </source>
</evidence>
<dbReference type="SUPFAM" id="SSF81573">
    <property type="entry name" value="F1F0 ATP synthase subunit B, membrane domain"/>
    <property type="match status" value="1"/>
</dbReference>
<evidence type="ECO:0000256" key="13">
    <source>
        <dbReference type="HAMAP-Rule" id="MF_01398"/>
    </source>
</evidence>
<keyword evidence="17" id="KW-1185">Reference proteome</keyword>
<dbReference type="InterPro" id="IPR005864">
    <property type="entry name" value="ATP_synth_F0_bsu_bac"/>
</dbReference>
<comment type="caution">
    <text evidence="16">The sequence shown here is derived from an EMBL/GenBank/DDBJ whole genome shotgun (WGS) entry which is preliminary data.</text>
</comment>
<keyword evidence="7 13" id="KW-1133">Transmembrane helix</keyword>
<feature type="transmembrane region" description="Helical" evidence="13">
    <location>
        <begin position="6"/>
        <end position="27"/>
    </location>
</feature>
<dbReference type="InterPro" id="IPR028987">
    <property type="entry name" value="ATP_synth_B-like_membr_sf"/>
</dbReference>
<dbReference type="InterPro" id="IPR050059">
    <property type="entry name" value="ATP_synthase_B_chain"/>
</dbReference>
<dbReference type="GO" id="GO:0012505">
    <property type="term" value="C:endomembrane system"/>
    <property type="evidence" value="ECO:0007669"/>
    <property type="project" value="UniProtKB-SubCell"/>
</dbReference>
<protein>
    <recommendedName>
        <fullName evidence="13">ATP synthase subunit b</fullName>
    </recommendedName>
    <alternativeName>
        <fullName evidence="13">ATP synthase F(0) sector subunit b</fullName>
    </alternativeName>
    <alternativeName>
        <fullName evidence="13">ATPase subunit I</fullName>
    </alternativeName>
    <alternativeName>
        <fullName evidence="13">F-type ATPase subunit b</fullName>
        <shortName evidence="13">F-ATPase subunit b</shortName>
    </alternativeName>
</protein>
<evidence type="ECO:0000256" key="10">
    <source>
        <dbReference type="ARBA" id="ARBA00023310"/>
    </source>
</evidence>
<feature type="coiled-coil region" evidence="15">
    <location>
        <begin position="45"/>
        <end position="116"/>
    </location>
</feature>
<dbReference type="GO" id="GO:0046933">
    <property type="term" value="F:proton-transporting ATP synthase activity, rotational mechanism"/>
    <property type="evidence" value="ECO:0007669"/>
    <property type="project" value="UniProtKB-UniRule"/>
</dbReference>
<comment type="subcellular location">
    <subcellularLocation>
        <location evidence="13">Cell membrane</location>
        <topology evidence="13">Single-pass membrane protein</topology>
    </subcellularLocation>
    <subcellularLocation>
        <location evidence="12">Endomembrane system</location>
        <topology evidence="12">Single-pass membrane protein</topology>
    </subcellularLocation>
</comment>
<comment type="function">
    <text evidence="13">Component of the F(0) channel, it forms part of the peripheral stalk, linking F(1) to F(0).</text>
</comment>
<dbReference type="GO" id="GO:0005886">
    <property type="term" value="C:plasma membrane"/>
    <property type="evidence" value="ECO:0007669"/>
    <property type="project" value="UniProtKB-SubCell"/>
</dbReference>
<evidence type="ECO:0000256" key="4">
    <source>
        <dbReference type="ARBA" id="ARBA00022547"/>
    </source>
</evidence>
<dbReference type="AlphaFoldDB" id="A0A7X3FKW6"/>
<dbReference type="GO" id="GO:0046961">
    <property type="term" value="F:proton-transporting ATPase activity, rotational mechanism"/>
    <property type="evidence" value="ECO:0007669"/>
    <property type="project" value="TreeGrafter"/>
</dbReference>
<evidence type="ECO:0000256" key="5">
    <source>
        <dbReference type="ARBA" id="ARBA00022692"/>
    </source>
</evidence>
<evidence type="ECO:0000313" key="17">
    <source>
        <dbReference type="Proteomes" id="UP000490800"/>
    </source>
</evidence>
<dbReference type="HAMAP" id="MF_01398">
    <property type="entry name" value="ATP_synth_b_bprime"/>
    <property type="match status" value="1"/>
</dbReference>
<evidence type="ECO:0000256" key="12">
    <source>
        <dbReference type="ARBA" id="ARBA00037847"/>
    </source>
</evidence>
<gene>
    <name evidence="13 16" type="primary">atpF</name>
    <name evidence="16" type="ORF">EDM21_18560</name>
</gene>
<evidence type="ECO:0000256" key="6">
    <source>
        <dbReference type="ARBA" id="ARBA00022781"/>
    </source>
</evidence>
<keyword evidence="2 13" id="KW-0813">Transport</keyword>
<evidence type="ECO:0000256" key="14">
    <source>
        <dbReference type="RuleBase" id="RU003848"/>
    </source>
</evidence>
<comment type="subunit">
    <text evidence="13">F-type ATPases have 2 components, F(1) - the catalytic core - and F(0) - the membrane proton channel. F(1) has five subunits: alpha(3), beta(3), gamma(1), delta(1), epsilon(1). F(0) has three main subunits: a(1), b(2) and c(10-14). The alpha and beta chains form an alternating ring which encloses part of the gamma chain. F(1) is attached to F(0) by a central stalk formed by the gamma and epsilon chains, while a peripheral stalk is formed by the delta and b chains.</text>
</comment>
<dbReference type="PANTHER" id="PTHR33445">
    <property type="entry name" value="ATP SYNTHASE SUBUNIT B', CHLOROPLASTIC"/>
    <property type="match status" value="1"/>
</dbReference>
<comment type="similarity">
    <text evidence="1 13 14">Belongs to the ATPase B chain family.</text>
</comment>
<dbReference type="Pfam" id="PF00430">
    <property type="entry name" value="ATP-synt_B"/>
    <property type="match status" value="1"/>
</dbReference>
<comment type="function">
    <text evidence="11 13">F(1)F(0) ATP synthase produces ATP from ADP in the presence of a proton or sodium gradient. F-type ATPases consist of two structural domains, F(1) containing the extramembraneous catalytic core and F(0) containing the membrane proton channel, linked together by a central stalk and a peripheral stalk. During catalysis, ATP synthesis in the catalytic domain of F(1) is coupled via a rotary mechanism of the central stalk subunits to proton translocation.</text>
</comment>
<organism evidence="16 17">
    <name type="scientific">Paenibacillus lutrae</name>
    <dbReference type="NCBI Taxonomy" id="2078573"/>
    <lineage>
        <taxon>Bacteria</taxon>
        <taxon>Bacillati</taxon>
        <taxon>Bacillota</taxon>
        <taxon>Bacilli</taxon>
        <taxon>Bacillales</taxon>
        <taxon>Paenibacillaceae</taxon>
        <taxon>Paenibacillus</taxon>
    </lineage>
</organism>
<dbReference type="OrthoDB" id="282095at2"/>
<evidence type="ECO:0000256" key="2">
    <source>
        <dbReference type="ARBA" id="ARBA00022448"/>
    </source>
</evidence>
<evidence type="ECO:0000256" key="3">
    <source>
        <dbReference type="ARBA" id="ARBA00022475"/>
    </source>
</evidence>
<keyword evidence="15" id="KW-0175">Coiled coil</keyword>
<dbReference type="EMBL" id="RHLK01000013">
    <property type="protein sequence ID" value="MVP01497.1"/>
    <property type="molecule type" value="Genomic_DNA"/>
</dbReference>
<reference evidence="16 17" key="1">
    <citation type="journal article" date="2019" name="Microorganisms">
        <title>Paenibacillus lutrae sp. nov., A Chitinolytic Species Isolated from A River Otter in Castril Natural Park, Granada, Spain.</title>
        <authorList>
            <person name="Rodriguez M."/>
            <person name="Reina J.C."/>
            <person name="Bejar V."/>
            <person name="Llamas I."/>
        </authorList>
    </citation>
    <scope>NUCLEOTIDE SEQUENCE [LARGE SCALE GENOMIC DNA]</scope>
    <source>
        <strain evidence="16 17">N10</strain>
    </source>
</reference>
<dbReference type="GO" id="GO:0045259">
    <property type="term" value="C:proton-transporting ATP synthase complex"/>
    <property type="evidence" value="ECO:0007669"/>
    <property type="project" value="UniProtKB-KW"/>
</dbReference>
<proteinExistence type="inferred from homology"/>
<evidence type="ECO:0000256" key="9">
    <source>
        <dbReference type="ARBA" id="ARBA00023136"/>
    </source>
</evidence>
<evidence type="ECO:0000256" key="15">
    <source>
        <dbReference type="SAM" id="Coils"/>
    </source>
</evidence>
<evidence type="ECO:0000256" key="11">
    <source>
        <dbReference type="ARBA" id="ARBA00025198"/>
    </source>
</evidence>
<keyword evidence="5 13" id="KW-0812">Transmembrane</keyword>
<name>A0A7X3FKW6_9BACL</name>
<keyword evidence="6 13" id="KW-0375">Hydrogen ion transport</keyword>
<keyword evidence="10 13" id="KW-0066">ATP synthesis</keyword>
<dbReference type="NCBIfam" id="TIGR01144">
    <property type="entry name" value="ATP_synt_b"/>
    <property type="match status" value="1"/>
</dbReference>
<dbReference type="RefSeq" id="WP_068777402.1">
    <property type="nucleotide sequence ID" value="NZ_RHLK01000013.1"/>
</dbReference>
<dbReference type="PANTHER" id="PTHR33445:SF1">
    <property type="entry name" value="ATP SYNTHASE SUBUNIT B"/>
    <property type="match status" value="1"/>
</dbReference>
<dbReference type="Proteomes" id="UP000490800">
    <property type="component" value="Unassembled WGS sequence"/>
</dbReference>
<dbReference type="CDD" id="cd06503">
    <property type="entry name" value="ATP-synt_Fo_b"/>
    <property type="match status" value="1"/>
</dbReference>
<evidence type="ECO:0000256" key="8">
    <source>
        <dbReference type="ARBA" id="ARBA00023065"/>
    </source>
</evidence>
<dbReference type="InterPro" id="IPR002146">
    <property type="entry name" value="ATP_synth_b/b'su_bac/chlpt"/>
</dbReference>